<dbReference type="Pfam" id="PF10422">
    <property type="entry name" value="LRS4"/>
    <property type="match status" value="1"/>
</dbReference>
<comment type="caution">
    <text evidence="3">The sequence shown here is derived from an EMBL/GenBank/DDBJ whole genome shotgun (WGS) entry which is preliminary data.</text>
</comment>
<name>A0AAN7W2G9_9SACH</name>
<evidence type="ECO:0000313" key="4">
    <source>
        <dbReference type="Proteomes" id="UP001306508"/>
    </source>
</evidence>
<feature type="region of interest" description="Disordered" evidence="2">
    <location>
        <begin position="118"/>
        <end position="225"/>
    </location>
</feature>
<sequence>MSNILQLLTNYYKSVIESERIYNEYIYLQLRKEQDAEKKKVVKESMDGKDNTDTPNPNDLVALQLQKQINKLSSQIQTLTKQNDKLKETNKSQRIASEEKIITLQAIVQGLQQTVSTQNKINSNSNKSNNTNVSTVNNHSQMRTPIKSNEETCSNANHTNINNNNSNGHKSKFHLLSPLGKSISSKSRSSNHTIFDDSSSDSDDDEEKYDNKCNNDKRFLSSSNKSNSKEIDSFILSLKKYDESRLNEKLEETLNNKGKDTVITNNKTNNQDKIKNKKNGLSITPTKLPVKRAITNDNSQNKNIITQKKSTTQVLKLNEIDIPNLKTHDSTTSKKRKLSNKKIQVSSDDEQLLHLESQ</sequence>
<feature type="compositionally biased region" description="Basic and acidic residues" evidence="2">
    <location>
        <begin position="209"/>
        <end position="219"/>
    </location>
</feature>
<feature type="compositionally biased region" description="Low complexity" evidence="2">
    <location>
        <begin position="155"/>
        <end position="167"/>
    </location>
</feature>
<protein>
    <submittedName>
        <fullName evidence="3">Uncharacterized protein</fullName>
    </submittedName>
</protein>
<dbReference type="Proteomes" id="UP001306508">
    <property type="component" value="Unassembled WGS sequence"/>
</dbReference>
<evidence type="ECO:0000256" key="2">
    <source>
        <dbReference type="SAM" id="MobiDB-lite"/>
    </source>
</evidence>
<dbReference type="AlphaFoldDB" id="A0AAN7W2G9"/>
<organism evidence="3 4">
    <name type="scientific">Arxiozyma heterogenica</name>
    <dbReference type="NCBI Taxonomy" id="278026"/>
    <lineage>
        <taxon>Eukaryota</taxon>
        <taxon>Fungi</taxon>
        <taxon>Dikarya</taxon>
        <taxon>Ascomycota</taxon>
        <taxon>Saccharomycotina</taxon>
        <taxon>Saccharomycetes</taxon>
        <taxon>Saccharomycetales</taxon>
        <taxon>Saccharomycetaceae</taxon>
        <taxon>Arxiozyma</taxon>
    </lineage>
</organism>
<feature type="region of interest" description="Disordered" evidence="2">
    <location>
        <begin position="327"/>
        <end position="358"/>
    </location>
</feature>
<keyword evidence="1" id="KW-0175">Coiled coil</keyword>
<proteinExistence type="predicted"/>
<dbReference type="InterPro" id="IPR018479">
    <property type="entry name" value="Lrs4/Mde4"/>
</dbReference>
<keyword evidence="4" id="KW-1185">Reference proteome</keyword>
<feature type="compositionally biased region" description="Low complexity" evidence="2">
    <location>
        <begin position="175"/>
        <end position="190"/>
    </location>
</feature>
<feature type="coiled-coil region" evidence="1">
    <location>
        <begin position="62"/>
        <end position="96"/>
    </location>
</feature>
<reference evidence="4" key="1">
    <citation type="submission" date="2023-07" db="EMBL/GenBank/DDBJ databases">
        <title>A draft genome of Kazachstania heterogenica Y-27499.</title>
        <authorList>
            <person name="Donic C."/>
            <person name="Kralova J.S."/>
            <person name="Fidel L."/>
            <person name="Ben-Dor S."/>
            <person name="Jung S."/>
        </authorList>
    </citation>
    <scope>NUCLEOTIDE SEQUENCE [LARGE SCALE GENOMIC DNA]</scope>
    <source>
        <strain evidence="4">Y27499</strain>
    </source>
</reference>
<gene>
    <name evidence="3" type="ORF">RI543_002407</name>
</gene>
<feature type="compositionally biased region" description="Acidic residues" evidence="2">
    <location>
        <begin position="198"/>
        <end position="208"/>
    </location>
</feature>
<accession>A0AAN7W2G9</accession>
<dbReference type="EMBL" id="JAWIZZ010000045">
    <property type="protein sequence ID" value="KAK5779869.1"/>
    <property type="molecule type" value="Genomic_DNA"/>
</dbReference>
<feature type="compositionally biased region" description="Polar residues" evidence="2">
    <location>
        <begin position="139"/>
        <end position="154"/>
    </location>
</feature>
<feature type="compositionally biased region" description="Low complexity" evidence="2">
    <location>
        <begin position="119"/>
        <end position="138"/>
    </location>
</feature>
<evidence type="ECO:0000256" key="1">
    <source>
        <dbReference type="SAM" id="Coils"/>
    </source>
</evidence>
<evidence type="ECO:0000313" key="3">
    <source>
        <dbReference type="EMBL" id="KAK5779869.1"/>
    </source>
</evidence>